<dbReference type="EMBL" id="JABSTV010001249">
    <property type="protein sequence ID" value="KAH7962258.1"/>
    <property type="molecule type" value="Genomic_DNA"/>
</dbReference>
<dbReference type="AlphaFoldDB" id="A0A9D4Q0H7"/>
<evidence type="ECO:0000313" key="2">
    <source>
        <dbReference type="Proteomes" id="UP000821837"/>
    </source>
</evidence>
<keyword evidence="2" id="KW-1185">Reference proteome</keyword>
<evidence type="ECO:0000313" key="1">
    <source>
        <dbReference type="EMBL" id="KAH7962258.1"/>
    </source>
</evidence>
<dbReference type="VEuPathDB" id="VectorBase:RSAN_040337"/>
<reference evidence="1" key="1">
    <citation type="journal article" date="2020" name="Cell">
        <title>Large-Scale Comparative Analyses of Tick Genomes Elucidate Their Genetic Diversity and Vector Capacities.</title>
        <authorList>
            <consortium name="Tick Genome and Microbiome Consortium (TIGMIC)"/>
            <person name="Jia N."/>
            <person name="Wang J."/>
            <person name="Shi W."/>
            <person name="Du L."/>
            <person name="Sun Y."/>
            <person name="Zhan W."/>
            <person name="Jiang J.F."/>
            <person name="Wang Q."/>
            <person name="Zhang B."/>
            <person name="Ji P."/>
            <person name="Bell-Sakyi L."/>
            <person name="Cui X.M."/>
            <person name="Yuan T.T."/>
            <person name="Jiang B.G."/>
            <person name="Yang W.F."/>
            <person name="Lam T.T."/>
            <person name="Chang Q.C."/>
            <person name="Ding S.J."/>
            <person name="Wang X.J."/>
            <person name="Zhu J.G."/>
            <person name="Ruan X.D."/>
            <person name="Zhao L."/>
            <person name="Wei J.T."/>
            <person name="Ye R.Z."/>
            <person name="Que T.C."/>
            <person name="Du C.H."/>
            <person name="Zhou Y.H."/>
            <person name="Cheng J.X."/>
            <person name="Dai P.F."/>
            <person name="Guo W.B."/>
            <person name="Han X.H."/>
            <person name="Huang E.J."/>
            <person name="Li L.F."/>
            <person name="Wei W."/>
            <person name="Gao Y.C."/>
            <person name="Liu J.Z."/>
            <person name="Shao H.Z."/>
            <person name="Wang X."/>
            <person name="Wang C.C."/>
            <person name="Yang T.C."/>
            <person name="Huo Q.B."/>
            <person name="Li W."/>
            <person name="Chen H.Y."/>
            <person name="Chen S.E."/>
            <person name="Zhou L.G."/>
            <person name="Ni X.B."/>
            <person name="Tian J.H."/>
            <person name="Sheng Y."/>
            <person name="Liu T."/>
            <person name="Pan Y.S."/>
            <person name="Xia L.Y."/>
            <person name="Li J."/>
            <person name="Zhao F."/>
            <person name="Cao W.C."/>
        </authorList>
    </citation>
    <scope>NUCLEOTIDE SEQUENCE</scope>
    <source>
        <strain evidence="1">Rsan-2018</strain>
    </source>
</reference>
<proteinExistence type="predicted"/>
<accession>A0A9D4Q0H7</accession>
<protein>
    <submittedName>
        <fullName evidence="1">Uncharacterized protein</fullName>
    </submittedName>
</protein>
<sequence length="115" mass="13238">MQVHSHDVGDEDVYDTDMTCNDPAVSVQKSRSAYISQLRAALLEWSPFIADSLDICAERTRRRKAVLFTSRHVLEWYEHAFRGQVEISNDFWLGSRPMCYVLPRASPYENAVQNA</sequence>
<organism evidence="1 2">
    <name type="scientific">Rhipicephalus sanguineus</name>
    <name type="common">Brown dog tick</name>
    <name type="synonym">Ixodes sanguineus</name>
    <dbReference type="NCBI Taxonomy" id="34632"/>
    <lineage>
        <taxon>Eukaryota</taxon>
        <taxon>Metazoa</taxon>
        <taxon>Ecdysozoa</taxon>
        <taxon>Arthropoda</taxon>
        <taxon>Chelicerata</taxon>
        <taxon>Arachnida</taxon>
        <taxon>Acari</taxon>
        <taxon>Parasitiformes</taxon>
        <taxon>Ixodida</taxon>
        <taxon>Ixodoidea</taxon>
        <taxon>Ixodidae</taxon>
        <taxon>Rhipicephalinae</taxon>
        <taxon>Rhipicephalus</taxon>
        <taxon>Rhipicephalus</taxon>
    </lineage>
</organism>
<reference evidence="1" key="2">
    <citation type="submission" date="2021-09" db="EMBL/GenBank/DDBJ databases">
        <authorList>
            <person name="Jia N."/>
            <person name="Wang J."/>
            <person name="Shi W."/>
            <person name="Du L."/>
            <person name="Sun Y."/>
            <person name="Zhan W."/>
            <person name="Jiang J."/>
            <person name="Wang Q."/>
            <person name="Zhang B."/>
            <person name="Ji P."/>
            <person name="Sakyi L.B."/>
            <person name="Cui X."/>
            <person name="Yuan T."/>
            <person name="Jiang B."/>
            <person name="Yang W."/>
            <person name="Lam T.T.-Y."/>
            <person name="Chang Q."/>
            <person name="Ding S."/>
            <person name="Wang X."/>
            <person name="Zhu J."/>
            <person name="Ruan X."/>
            <person name="Zhao L."/>
            <person name="Wei J."/>
            <person name="Que T."/>
            <person name="Du C."/>
            <person name="Cheng J."/>
            <person name="Dai P."/>
            <person name="Han X."/>
            <person name="Huang E."/>
            <person name="Gao Y."/>
            <person name="Liu J."/>
            <person name="Shao H."/>
            <person name="Ye R."/>
            <person name="Li L."/>
            <person name="Wei W."/>
            <person name="Wang X."/>
            <person name="Wang C."/>
            <person name="Huo Q."/>
            <person name="Li W."/>
            <person name="Guo W."/>
            <person name="Chen H."/>
            <person name="Chen S."/>
            <person name="Zhou L."/>
            <person name="Zhou L."/>
            <person name="Ni X."/>
            <person name="Tian J."/>
            <person name="Zhou Y."/>
            <person name="Sheng Y."/>
            <person name="Liu T."/>
            <person name="Pan Y."/>
            <person name="Xia L."/>
            <person name="Li J."/>
            <person name="Zhao F."/>
            <person name="Cao W."/>
        </authorList>
    </citation>
    <scope>NUCLEOTIDE SEQUENCE</scope>
    <source>
        <strain evidence="1">Rsan-2018</strain>
        <tissue evidence="1">Larvae</tissue>
    </source>
</reference>
<comment type="caution">
    <text evidence="1">The sequence shown here is derived from an EMBL/GenBank/DDBJ whole genome shotgun (WGS) entry which is preliminary data.</text>
</comment>
<dbReference type="Proteomes" id="UP000821837">
    <property type="component" value="Chromosome 3"/>
</dbReference>
<gene>
    <name evidence="1" type="ORF">HPB52_015073</name>
</gene>
<name>A0A9D4Q0H7_RHISA</name>